<evidence type="ECO:0000313" key="1">
    <source>
        <dbReference type="EMBL" id="PVX77198.1"/>
    </source>
</evidence>
<evidence type="ECO:0000313" key="2">
    <source>
        <dbReference type="Proteomes" id="UP000245712"/>
    </source>
</evidence>
<organism evidence="1 2">
    <name type="scientific">Paraburkholderia unamae</name>
    <dbReference type="NCBI Taxonomy" id="219649"/>
    <lineage>
        <taxon>Bacteria</taxon>
        <taxon>Pseudomonadati</taxon>
        <taxon>Pseudomonadota</taxon>
        <taxon>Betaproteobacteria</taxon>
        <taxon>Burkholderiales</taxon>
        <taxon>Burkholderiaceae</taxon>
        <taxon>Paraburkholderia</taxon>
    </lineage>
</organism>
<comment type="caution">
    <text evidence="1">The sequence shown here is derived from an EMBL/GenBank/DDBJ whole genome shotgun (WGS) entry which is preliminary data.</text>
</comment>
<accession>A0ABX5KHT3</accession>
<reference evidence="1 2" key="1">
    <citation type="submission" date="2018-05" db="EMBL/GenBank/DDBJ databases">
        <title>Genomic Encyclopedia of Type Strains, Phase IV (KMG-V): Genome sequencing to study the core and pangenomes of soil and plant-associated prokaryotes.</title>
        <authorList>
            <person name="Whitman W."/>
        </authorList>
    </citation>
    <scope>NUCLEOTIDE SEQUENCE [LARGE SCALE GENOMIC DNA]</scope>
    <source>
        <strain evidence="1 2">SCZa-39</strain>
    </source>
</reference>
<gene>
    <name evidence="1" type="ORF">C7402_115257</name>
</gene>
<dbReference type="Proteomes" id="UP000245712">
    <property type="component" value="Unassembled WGS sequence"/>
</dbReference>
<name>A0ABX5KHT3_9BURK</name>
<protein>
    <submittedName>
        <fullName evidence="1">Uncharacterized protein</fullName>
    </submittedName>
</protein>
<keyword evidence="2" id="KW-1185">Reference proteome</keyword>
<proteinExistence type="predicted"/>
<sequence length="137" mass="15412">MIHLTEEMFMSGRPVAQGEVLIWMKKYAPKSVLTSISGLKNMQSMKLENGQMILGHSESGHHHVLEPVRVGVKIDKAAQALIDAANNTFIELTLHEECKLVHQRGHDTHGTFVFPAGEYIRGIREEQSPEGWVQVRD</sequence>
<dbReference type="EMBL" id="QEOB01000015">
    <property type="protein sequence ID" value="PVX77198.1"/>
    <property type="molecule type" value="Genomic_DNA"/>
</dbReference>
<dbReference type="RefSeq" id="WP_116613125.1">
    <property type="nucleotide sequence ID" value="NZ_QEOB01000015.1"/>
</dbReference>